<evidence type="ECO:0000256" key="4">
    <source>
        <dbReference type="ARBA" id="ARBA00023242"/>
    </source>
</evidence>
<accession>A0A4P6XUD0</accession>
<dbReference type="InterPro" id="IPR001005">
    <property type="entry name" value="SANT/Myb"/>
</dbReference>
<dbReference type="PROSITE" id="PS50090">
    <property type="entry name" value="MYB_LIKE"/>
    <property type="match status" value="1"/>
</dbReference>
<proteinExistence type="predicted"/>
<evidence type="ECO:0000259" key="8">
    <source>
        <dbReference type="PROSITE" id="PS51293"/>
    </source>
</evidence>
<dbReference type="InterPro" id="IPR009057">
    <property type="entry name" value="Homeodomain-like_sf"/>
</dbReference>
<feature type="region of interest" description="Disordered" evidence="5">
    <location>
        <begin position="130"/>
        <end position="344"/>
    </location>
</feature>
<dbReference type="CDD" id="cd00167">
    <property type="entry name" value="SANT"/>
    <property type="match status" value="1"/>
</dbReference>
<evidence type="ECO:0000256" key="5">
    <source>
        <dbReference type="SAM" id="MobiDB-lite"/>
    </source>
</evidence>
<keyword evidence="10" id="KW-1185">Reference proteome</keyword>
<feature type="compositionally biased region" description="Basic and acidic residues" evidence="5">
    <location>
        <begin position="245"/>
        <end position="260"/>
    </location>
</feature>
<feature type="compositionally biased region" description="Polar residues" evidence="5">
    <location>
        <begin position="215"/>
        <end position="238"/>
    </location>
</feature>
<evidence type="ECO:0000259" key="7">
    <source>
        <dbReference type="PROSITE" id="PS50934"/>
    </source>
</evidence>
<dbReference type="InterPro" id="IPR036388">
    <property type="entry name" value="WH-like_DNA-bd_sf"/>
</dbReference>
<evidence type="ECO:0000313" key="9">
    <source>
        <dbReference type="EMBL" id="QBM89524.1"/>
    </source>
</evidence>
<feature type="compositionally biased region" description="Basic and acidic residues" evidence="5">
    <location>
        <begin position="335"/>
        <end position="344"/>
    </location>
</feature>
<keyword evidence="2" id="KW-0238">DNA-binding</keyword>
<dbReference type="PANTHER" id="PTHR12802">
    <property type="entry name" value="SWI/SNF COMPLEX-RELATED"/>
    <property type="match status" value="1"/>
</dbReference>
<dbReference type="STRING" id="2163413.A0A4P6XUD0"/>
<reference evidence="10" key="1">
    <citation type="submission" date="2019-03" db="EMBL/GenBank/DDBJ databases">
        <title>Snf2 controls pulcherriminic acid biosynthesis and connects pigmentation and antifungal activity of the yeast Metschnikowia pulcherrima.</title>
        <authorList>
            <person name="Gore-Lloyd D."/>
            <person name="Sumann I."/>
            <person name="Brachmann A.O."/>
            <person name="Schneeberger K."/>
            <person name="Ortiz-Merino R.A."/>
            <person name="Moreno-Beltran M."/>
            <person name="Schlaefli M."/>
            <person name="Kirner P."/>
            <person name="Santos Kron A."/>
            <person name="Wolfe K.H."/>
            <person name="Piel J."/>
            <person name="Ahrens C.H."/>
            <person name="Henk D."/>
            <person name="Freimoser F.M."/>
        </authorList>
    </citation>
    <scope>NUCLEOTIDE SEQUENCE [LARGE SCALE GENOMIC DNA]</scope>
    <source>
        <strain evidence="10">APC 1.2</strain>
    </source>
</reference>
<feature type="region of interest" description="Disordered" evidence="5">
    <location>
        <begin position="512"/>
        <end position="537"/>
    </location>
</feature>
<feature type="domain" description="SWIRM" evidence="7">
    <location>
        <begin position="359"/>
        <end position="456"/>
    </location>
</feature>
<dbReference type="Gene3D" id="1.10.10.60">
    <property type="entry name" value="Homeodomain-like"/>
    <property type="match status" value="1"/>
</dbReference>
<keyword evidence="1" id="KW-0805">Transcription regulation</keyword>
<keyword evidence="3" id="KW-0804">Transcription</keyword>
<dbReference type="PROSITE" id="PS51293">
    <property type="entry name" value="SANT"/>
    <property type="match status" value="1"/>
</dbReference>
<dbReference type="FunFam" id="1.10.10.60:FF:000014">
    <property type="entry name" value="SWI/SNF complex subunit SMARCC2 isoform C"/>
    <property type="match status" value="1"/>
</dbReference>
<dbReference type="PANTHER" id="PTHR12802:SF41">
    <property type="entry name" value="BRAHMA ASSOCIATED PROTEIN 155 KDA"/>
    <property type="match status" value="1"/>
</dbReference>
<feature type="domain" description="SANT" evidence="8">
    <location>
        <begin position="535"/>
        <end position="587"/>
    </location>
</feature>
<dbReference type="GO" id="GO:0045893">
    <property type="term" value="P:positive regulation of DNA-templated transcription"/>
    <property type="evidence" value="ECO:0007669"/>
    <property type="project" value="TreeGrafter"/>
</dbReference>
<feature type="region of interest" description="Disordered" evidence="5">
    <location>
        <begin position="659"/>
        <end position="683"/>
    </location>
</feature>
<dbReference type="GO" id="GO:0016514">
    <property type="term" value="C:SWI/SNF complex"/>
    <property type="evidence" value="ECO:0007669"/>
    <property type="project" value="TreeGrafter"/>
</dbReference>
<sequence length="877" mass="97871">MSDSEMMRGLLSNSDNNMDDEGIMHSKSPAFYNMDMDIAGETQPQAAHEYTSHTQNSGGNEADFGAQNDWARDQRLLEGSAHEFLHSEHAASPDASRHVSDEDNLFASGENMPEWENTAPETMVIDRMDQDTDLGSGSRQGEEVHAESSGLRAPEQALQPDEHSSLGPQPAHEETSLPYADQTEPDFPAETQHKEAVTAPEQDTAFELDEARLTDASTRPQDEMSQNFFAQEALSSREISPEGNHPSEDQNRDIDMDSEHAGSSGETPAAQNKLELGEAEKSGVDIDESADSKNLSTEPSEEIKPNGSAKSPSNEVKLEDAAKNGTEVEITPESPRSRDTQPVDIDANDKTRIRQTHAIIVPSYAAWFNMKKIHQIERDSLPEFFETTHPSKLPVIYADYRNFMVNAYRLNPNEYLTLTSCRRTLVGDVGTLMRVHRFLNKWGLINYQVNPQFKPAYALEKTPDGKLVGLPYCGDFHVQYDTPRGLFPFNTYKPMPGNVNVEKLKQLVSGNPQKSIEDNMLTDTTDSEEPAAKKQRVGDWSPTELANLLMGIETHKNDWYMIAKMVGGHRTPQECILKFLKMPIEDPYNKLSEKDLGILKYASNFPVLSADNPVISNLIFMTNLVDAEVVRAASGNASKTIDETLFLKVKQIYAEKEKSDFKASTDDEKPEGAQKNGDSKQELDEKLSDEFNENPNIQSNLLENASTAVLGLVGARSHLFANYEEREMQKLTNTILNQELNKLDVKMKKVGELEKIFERERKNLAQQQNEVFVDRLALTRSTISITKKLNEVVRMLKPSTGDTSGNEEQLSSVMRILADVQSLLYKPVKHSLKEAAESHVTETSELGGEAEKADAVSSDLSKPVSVVEPQKFKVWEP</sequence>
<dbReference type="GO" id="GO:0042393">
    <property type="term" value="F:histone binding"/>
    <property type="evidence" value="ECO:0007669"/>
    <property type="project" value="TreeGrafter"/>
</dbReference>
<evidence type="ECO:0000256" key="3">
    <source>
        <dbReference type="ARBA" id="ARBA00023163"/>
    </source>
</evidence>
<feature type="domain" description="Myb-like" evidence="6">
    <location>
        <begin position="532"/>
        <end position="583"/>
    </location>
</feature>
<evidence type="ECO:0000256" key="2">
    <source>
        <dbReference type="ARBA" id="ARBA00023125"/>
    </source>
</evidence>
<dbReference type="Pfam" id="PF04433">
    <property type="entry name" value="SWIRM"/>
    <property type="match status" value="1"/>
</dbReference>
<dbReference type="PROSITE" id="PS50934">
    <property type="entry name" value="SWIRM"/>
    <property type="match status" value="1"/>
</dbReference>
<organism evidence="9 10">
    <name type="scientific">Metschnikowia aff. pulcherrima</name>
    <dbReference type="NCBI Taxonomy" id="2163413"/>
    <lineage>
        <taxon>Eukaryota</taxon>
        <taxon>Fungi</taxon>
        <taxon>Dikarya</taxon>
        <taxon>Ascomycota</taxon>
        <taxon>Saccharomycotina</taxon>
        <taxon>Pichiomycetes</taxon>
        <taxon>Metschnikowiaceae</taxon>
        <taxon>Metschnikowia</taxon>
    </lineage>
</organism>
<feature type="compositionally biased region" description="Basic and acidic residues" evidence="5">
    <location>
        <begin position="275"/>
        <end position="284"/>
    </location>
</feature>
<protein>
    <submittedName>
        <fullName evidence="9">SWI/SNF complex subunit SWI3</fullName>
    </submittedName>
</protein>
<keyword evidence="4" id="KW-0539">Nucleus</keyword>
<evidence type="ECO:0000313" key="10">
    <source>
        <dbReference type="Proteomes" id="UP000292447"/>
    </source>
</evidence>
<name>A0A4P6XUD0_9ASCO</name>
<dbReference type="GO" id="GO:0006338">
    <property type="term" value="P:chromatin remodeling"/>
    <property type="evidence" value="ECO:0007669"/>
    <property type="project" value="UniProtKB-ARBA"/>
</dbReference>
<evidence type="ECO:0000259" key="6">
    <source>
        <dbReference type="PROSITE" id="PS50090"/>
    </source>
</evidence>
<dbReference type="Proteomes" id="UP000292447">
    <property type="component" value="Chromosome IV"/>
</dbReference>
<evidence type="ECO:0000256" key="1">
    <source>
        <dbReference type="ARBA" id="ARBA00023015"/>
    </source>
</evidence>
<dbReference type="AlphaFoldDB" id="A0A4P6XUD0"/>
<dbReference type="Pfam" id="PF16495">
    <property type="entry name" value="SWIRM-assoc_1"/>
    <property type="match status" value="1"/>
</dbReference>
<feature type="region of interest" description="Disordered" evidence="5">
    <location>
        <begin position="835"/>
        <end position="862"/>
    </location>
</feature>
<feature type="region of interest" description="Disordered" evidence="5">
    <location>
        <begin position="1"/>
        <end position="26"/>
    </location>
</feature>
<dbReference type="Pfam" id="PF00249">
    <property type="entry name" value="Myb_DNA-binding"/>
    <property type="match status" value="1"/>
</dbReference>
<dbReference type="EMBL" id="CP034459">
    <property type="protein sequence ID" value="QBM89524.1"/>
    <property type="molecule type" value="Genomic_DNA"/>
</dbReference>
<dbReference type="SMART" id="SM00717">
    <property type="entry name" value="SANT"/>
    <property type="match status" value="1"/>
</dbReference>
<dbReference type="FunFam" id="1.10.10.10:FF:000020">
    <property type="entry name" value="SWI/SNF complex subunit SMARCC2 isoform c"/>
    <property type="match status" value="1"/>
</dbReference>
<dbReference type="InterPro" id="IPR032451">
    <property type="entry name" value="SMARCC_C"/>
</dbReference>
<gene>
    <name evidence="9" type="primary">MPUL0D06000</name>
    <name evidence="9" type="ORF">METSCH_D06000</name>
</gene>
<dbReference type="InterPro" id="IPR017884">
    <property type="entry name" value="SANT_dom"/>
</dbReference>
<dbReference type="SUPFAM" id="SSF46689">
    <property type="entry name" value="Homeodomain-like"/>
    <property type="match status" value="2"/>
</dbReference>
<feature type="region of interest" description="Disordered" evidence="5">
    <location>
        <begin position="40"/>
        <end position="65"/>
    </location>
</feature>
<dbReference type="Gene3D" id="1.10.10.10">
    <property type="entry name" value="Winged helix-like DNA-binding domain superfamily/Winged helix DNA-binding domain"/>
    <property type="match status" value="1"/>
</dbReference>
<dbReference type="GO" id="GO:0003677">
    <property type="term" value="F:DNA binding"/>
    <property type="evidence" value="ECO:0007669"/>
    <property type="project" value="UniProtKB-KW"/>
</dbReference>
<dbReference type="InterPro" id="IPR007526">
    <property type="entry name" value="SWIRM"/>
</dbReference>